<name>A0A5C5Y1L3_9PLAN</name>
<evidence type="ECO:0000313" key="2">
    <source>
        <dbReference type="EMBL" id="TWT68709.1"/>
    </source>
</evidence>
<evidence type="ECO:0000256" key="1">
    <source>
        <dbReference type="SAM" id="Phobius"/>
    </source>
</evidence>
<comment type="caution">
    <text evidence="2">The sequence shown here is derived from an EMBL/GenBank/DDBJ whole genome shotgun (WGS) entry which is preliminary data.</text>
</comment>
<evidence type="ECO:0000313" key="3">
    <source>
        <dbReference type="Proteomes" id="UP000317238"/>
    </source>
</evidence>
<protein>
    <submittedName>
        <fullName evidence="2">Uncharacterized protein</fullName>
    </submittedName>
</protein>
<accession>A0A5C5Y1L3</accession>
<gene>
    <name evidence="2" type="ORF">Pan14r_09560</name>
</gene>
<organism evidence="2 3">
    <name type="scientific">Crateriforma conspicua</name>
    <dbReference type="NCBI Taxonomy" id="2527996"/>
    <lineage>
        <taxon>Bacteria</taxon>
        <taxon>Pseudomonadati</taxon>
        <taxon>Planctomycetota</taxon>
        <taxon>Planctomycetia</taxon>
        <taxon>Planctomycetales</taxon>
        <taxon>Planctomycetaceae</taxon>
        <taxon>Crateriforma</taxon>
    </lineage>
</organism>
<keyword evidence="3" id="KW-1185">Reference proteome</keyword>
<keyword evidence="1" id="KW-0472">Membrane</keyword>
<dbReference type="RefSeq" id="WP_146438470.1">
    <property type="nucleotide sequence ID" value="NZ_SJPL01000001.1"/>
</dbReference>
<dbReference type="EMBL" id="SJPL01000001">
    <property type="protein sequence ID" value="TWT68709.1"/>
    <property type="molecule type" value="Genomic_DNA"/>
</dbReference>
<dbReference type="OrthoDB" id="9923637at2"/>
<keyword evidence="1" id="KW-1133">Transmembrane helix</keyword>
<reference evidence="2 3" key="1">
    <citation type="submission" date="2019-02" db="EMBL/GenBank/DDBJ databases">
        <title>Deep-cultivation of Planctomycetes and their phenomic and genomic characterization uncovers novel biology.</title>
        <authorList>
            <person name="Wiegand S."/>
            <person name="Jogler M."/>
            <person name="Boedeker C."/>
            <person name="Pinto D."/>
            <person name="Vollmers J."/>
            <person name="Rivas-Marin E."/>
            <person name="Kohn T."/>
            <person name="Peeters S.H."/>
            <person name="Heuer A."/>
            <person name="Rast P."/>
            <person name="Oberbeckmann S."/>
            <person name="Bunk B."/>
            <person name="Jeske O."/>
            <person name="Meyerdierks A."/>
            <person name="Storesund J.E."/>
            <person name="Kallscheuer N."/>
            <person name="Luecker S."/>
            <person name="Lage O.M."/>
            <person name="Pohl T."/>
            <person name="Merkel B.J."/>
            <person name="Hornburger P."/>
            <person name="Mueller R.-W."/>
            <person name="Bruemmer F."/>
            <person name="Labrenz M."/>
            <person name="Spormann A.M."/>
            <person name="Op Den Camp H."/>
            <person name="Overmann J."/>
            <person name="Amann R."/>
            <person name="Jetten M.S.M."/>
            <person name="Mascher T."/>
            <person name="Medema M.H."/>
            <person name="Devos D.P."/>
            <person name="Kaster A.-K."/>
            <person name="Ovreas L."/>
            <person name="Rohde M."/>
            <person name="Galperin M.Y."/>
            <person name="Jogler C."/>
        </authorList>
    </citation>
    <scope>NUCLEOTIDE SEQUENCE [LARGE SCALE GENOMIC DNA]</scope>
    <source>
        <strain evidence="2 3">Pan14r</strain>
    </source>
</reference>
<proteinExistence type="predicted"/>
<feature type="transmembrane region" description="Helical" evidence="1">
    <location>
        <begin position="61"/>
        <end position="85"/>
    </location>
</feature>
<keyword evidence="1" id="KW-0812">Transmembrane</keyword>
<sequence length="109" mass="12526">MATIFIPESQHVTPVPTDRHAGRRPRQRESYFHNETAADIDRDHSETTFAMESSDTEARHLLRMFLLMFALMVLPALLLIIYLIVNPDAFMYEIAPQSDLSSWHPGKSL</sequence>
<dbReference type="Proteomes" id="UP000317238">
    <property type="component" value="Unassembled WGS sequence"/>
</dbReference>
<dbReference type="AlphaFoldDB" id="A0A5C5Y1L3"/>